<dbReference type="InterPro" id="IPR018511">
    <property type="entry name" value="Hemolysin-typ_Ca-bd_CS"/>
</dbReference>
<evidence type="ECO:0000313" key="2">
    <source>
        <dbReference type="EMBL" id="MBA1158293.1"/>
    </source>
</evidence>
<dbReference type="GO" id="GO:0005509">
    <property type="term" value="F:calcium ion binding"/>
    <property type="evidence" value="ECO:0007669"/>
    <property type="project" value="InterPro"/>
</dbReference>
<evidence type="ECO:0000313" key="3">
    <source>
        <dbReference type="Proteomes" id="UP000572984"/>
    </source>
</evidence>
<dbReference type="Pfam" id="PF00353">
    <property type="entry name" value="HemolysinCabind"/>
    <property type="match status" value="2"/>
</dbReference>
<protein>
    <submittedName>
        <fullName evidence="2">PD40 domain-containing protein</fullName>
    </submittedName>
</protein>
<keyword evidence="3" id="KW-1185">Reference proteome</keyword>
<dbReference type="InterPro" id="IPR011042">
    <property type="entry name" value="6-blade_b-propeller_TolB-like"/>
</dbReference>
<comment type="caution">
    <text evidence="2">The sequence shown here is derived from an EMBL/GenBank/DDBJ whole genome shotgun (WGS) entry which is preliminary data.</text>
</comment>
<dbReference type="SUPFAM" id="SSF51120">
    <property type="entry name" value="beta-Roll"/>
    <property type="match status" value="1"/>
</dbReference>
<dbReference type="InterPro" id="IPR011049">
    <property type="entry name" value="Serralysin-like_metalloprot_C"/>
</dbReference>
<dbReference type="InterPro" id="IPR001343">
    <property type="entry name" value="Hemolysn_Ca-bd"/>
</dbReference>
<dbReference type="RefSeq" id="WP_181053702.1">
    <property type="nucleotide sequence ID" value="NZ_JACDXJ010000001.1"/>
</dbReference>
<dbReference type="PROSITE" id="PS00330">
    <property type="entry name" value="HEMOLYSIN_CALCIUM"/>
    <property type="match status" value="2"/>
</dbReference>
<gene>
    <name evidence="2" type="ORF">H0S73_19490</name>
</gene>
<organism evidence="2 3">
    <name type="scientific">Microvirga mediterraneensis</name>
    <dbReference type="NCBI Taxonomy" id="2754695"/>
    <lineage>
        <taxon>Bacteria</taxon>
        <taxon>Pseudomonadati</taxon>
        <taxon>Pseudomonadota</taxon>
        <taxon>Alphaproteobacteria</taxon>
        <taxon>Hyphomicrobiales</taxon>
        <taxon>Methylobacteriaceae</taxon>
        <taxon>Microvirga</taxon>
    </lineage>
</organism>
<dbReference type="SUPFAM" id="SSF82171">
    <property type="entry name" value="DPP6 N-terminal domain-like"/>
    <property type="match status" value="1"/>
</dbReference>
<dbReference type="PRINTS" id="PR00313">
    <property type="entry name" value="CABNDNGRPT"/>
</dbReference>
<evidence type="ECO:0000256" key="1">
    <source>
        <dbReference type="ARBA" id="ARBA00009820"/>
    </source>
</evidence>
<dbReference type="Gene3D" id="2.120.10.30">
    <property type="entry name" value="TolB, C-terminal domain"/>
    <property type="match status" value="2"/>
</dbReference>
<dbReference type="Gene3D" id="2.150.10.10">
    <property type="entry name" value="Serralysin-like metalloprotease, C-terminal"/>
    <property type="match status" value="1"/>
</dbReference>
<reference evidence="2 3" key="1">
    <citation type="submission" date="2020-07" db="EMBL/GenBank/DDBJ databases">
        <title>Draft genome and description of Microvirga mediterraneensis Marseille-Q2068 sp. nov.</title>
        <authorList>
            <person name="Boxberger M."/>
        </authorList>
    </citation>
    <scope>NUCLEOTIDE SEQUENCE [LARGE SCALE GENOMIC DNA]</scope>
    <source>
        <strain evidence="2 3">Marseille-Q2068</strain>
    </source>
</reference>
<name>A0A838BTR1_9HYPH</name>
<dbReference type="InterPro" id="IPR011659">
    <property type="entry name" value="WD40"/>
</dbReference>
<dbReference type="AlphaFoldDB" id="A0A838BTR1"/>
<accession>A0A838BTR1</accession>
<dbReference type="PANTHER" id="PTHR36842:SF1">
    <property type="entry name" value="PROTEIN TOLB"/>
    <property type="match status" value="1"/>
</dbReference>
<dbReference type="PANTHER" id="PTHR36842">
    <property type="entry name" value="PROTEIN TOLB HOMOLOG"/>
    <property type="match status" value="1"/>
</dbReference>
<dbReference type="EMBL" id="JACDXJ010000001">
    <property type="protein sequence ID" value="MBA1158293.1"/>
    <property type="molecule type" value="Genomic_DNA"/>
</dbReference>
<proteinExistence type="inferred from homology"/>
<dbReference type="Pfam" id="PF07676">
    <property type="entry name" value="PD40"/>
    <property type="match status" value="2"/>
</dbReference>
<dbReference type="Proteomes" id="UP000572984">
    <property type="component" value="Unassembled WGS sequence"/>
</dbReference>
<comment type="similarity">
    <text evidence="1">Belongs to the TolB family.</text>
</comment>
<sequence>MTLSFNLQSFARLTDTNLMSRVSTGSDGGQLTSNSLISLFSPDGHSIAFLNVDAASNYQVFIKDLQTGLTRLVSTNAAGGSGDGATYVTQFSDNGRFLVLLSTATNLVPGDTNGQVDVFIKDLVTGAVTRVSVAADGSQIAQGGSVGLGRSLTADGRFLVFSSREANLVGSDTNSSQDVFLKDLQTGAIRRVSTNSAGAQADSGGENATISADGRHVAFESNSTDLVAGGTDGGRYLFLKDLQTGATTRIDARLDGSNGGQSINARFSANGCYIVFESTGANLVSRDDNGTRDIFRKDLLTGAIIRVSTKADGTEAHGVSTIAAISPDGRYVTFASTASDLVAGDTNGKADFFRKDLVTGEIVRLSITPQGQEAIGGDSSYGSPSADGRYLTFTSAATNLVAGDTNGVFDIFVVDTALIPHRQAVLEGRYVEGKFQVGTASNVSIAWGDGTADILTPAGGEASFGHAYASAGSKNAVVTVSEGSLTWVRPYTVDIVTGQMSAAGMADSLTGGAAADTLVGDAFDSIIKGNGGNDRLSGDAGRDVLWGGAGNDTLAGGEGQDVFVFDLKPHKTSNFDKVADFNVKDDAIWLENKVFKIGKGTLSKPGKLSKNAFYKGAKAHDADDRIIYDHKKGVLYYDADGKGAAAPVKIASLPKNLKMMAADFFVI</sequence>